<dbReference type="EMBL" id="VBSB01000005">
    <property type="protein sequence ID" value="NTY59836.1"/>
    <property type="molecule type" value="Genomic_DNA"/>
</dbReference>
<evidence type="ECO:0000256" key="1">
    <source>
        <dbReference type="SAM" id="MobiDB-lite"/>
    </source>
</evidence>
<accession>A0ABX2JYB5</accession>
<organism evidence="3 4">
    <name type="scientific">Mycolicibacterium sphagni</name>
    <dbReference type="NCBI Taxonomy" id="1786"/>
    <lineage>
        <taxon>Bacteria</taxon>
        <taxon>Bacillati</taxon>
        <taxon>Actinomycetota</taxon>
        <taxon>Actinomycetes</taxon>
        <taxon>Mycobacteriales</taxon>
        <taxon>Mycobacteriaceae</taxon>
        <taxon>Mycolicibacterium</taxon>
    </lineage>
</organism>
<reference evidence="3 4" key="1">
    <citation type="submission" date="2019-05" db="EMBL/GenBank/DDBJ databases">
        <title>Mycolicibacterium sphagni ENV482 genome assembly.</title>
        <authorList>
            <person name="Chen W."/>
            <person name="Faulkner N.W."/>
            <person name="Hyman M.R."/>
        </authorList>
    </citation>
    <scope>NUCLEOTIDE SEQUENCE [LARGE SCALE GENOMIC DNA]</scope>
    <source>
        <strain evidence="3 4">ENV482</strain>
    </source>
</reference>
<evidence type="ECO:0000313" key="4">
    <source>
        <dbReference type="Proteomes" id="UP000708347"/>
    </source>
</evidence>
<keyword evidence="4" id="KW-1185">Reference proteome</keyword>
<feature type="region of interest" description="Disordered" evidence="1">
    <location>
        <begin position="30"/>
        <end position="68"/>
    </location>
</feature>
<dbReference type="Proteomes" id="UP000708347">
    <property type="component" value="Unassembled WGS sequence"/>
</dbReference>
<comment type="caution">
    <text evidence="3">The sequence shown here is derived from an EMBL/GenBank/DDBJ whole genome shotgun (WGS) entry which is preliminary data.</text>
</comment>
<sequence>MNLKRMVVASTAAAGIGAAGLFGLGIGTASADPGCGGPGPQQCHGPNNGPNNDWNNGPADWQHRNVDQARQDHQPFNWNGQWVQPMPAGNGIGWGFWFLGQWIPL</sequence>
<dbReference type="RefSeq" id="WP_174397786.1">
    <property type="nucleotide sequence ID" value="NZ_VBSB01000005.1"/>
</dbReference>
<proteinExistence type="predicted"/>
<evidence type="ECO:0000256" key="2">
    <source>
        <dbReference type="SAM" id="SignalP"/>
    </source>
</evidence>
<name>A0ABX2JYB5_9MYCO</name>
<gene>
    <name evidence="3" type="ORF">FEG63_09770</name>
</gene>
<protein>
    <submittedName>
        <fullName evidence="3">Uncharacterized protein</fullName>
    </submittedName>
</protein>
<keyword evidence="2" id="KW-0732">Signal</keyword>
<feature type="compositionally biased region" description="Low complexity" evidence="1">
    <location>
        <begin position="40"/>
        <end position="58"/>
    </location>
</feature>
<evidence type="ECO:0000313" key="3">
    <source>
        <dbReference type="EMBL" id="NTY59836.1"/>
    </source>
</evidence>
<feature type="chain" id="PRO_5045461427" evidence="2">
    <location>
        <begin position="32"/>
        <end position="105"/>
    </location>
</feature>
<feature type="signal peptide" evidence="2">
    <location>
        <begin position="1"/>
        <end position="31"/>
    </location>
</feature>